<dbReference type="PANTHER" id="PTHR48059">
    <property type="entry name" value="POLYGALACTURONASE INHIBITOR 1"/>
    <property type="match status" value="1"/>
</dbReference>
<dbReference type="Pfam" id="PF08263">
    <property type="entry name" value="LRRNT_2"/>
    <property type="match status" value="1"/>
</dbReference>
<dbReference type="AlphaFoldDB" id="A0AA38F9C6"/>
<sequence>YQYILNSRFSFRIWLSKSTVTVGELPGELEKTIALFIITFFLIYSAFISMMLVCVEGCPPVELRALLTFKASLIDGWDNLLNSWEDCCVRSGVGCDKIESGGHVTKLDLSDLGISSVSDMSWSSLIGSLSRMKHLSLSSCNLSASTFPVSLTNLSSLVFLDLSDNEISGSLPISIGNLSALTDLYLGHNELSGSLPLSFAELSALTGCD</sequence>
<proteinExistence type="inferred from homology"/>
<dbReference type="Proteomes" id="UP000824469">
    <property type="component" value="Unassembled WGS sequence"/>
</dbReference>
<reference evidence="9 10" key="1">
    <citation type="journal article" date="2021" name="Nat. Plants">
        <title>The Taxus genome provides insights into paclitaxel biosynthesis.</title>
        <authorList>
            <person name="Xiong X."/>
            <person name="Gou J."/>
            <person name="Liao Q."/>
            <person name="Li Y."/>
            <person name="Zhou Q."/>
            <person name="Bi G."/>
            <person name="Li C."/>
            <person name="Du R."/>
            <person name="Wang X."/>
            <person name="Sun T."/>
            <person name="Guo L."/>
            <person name="Liang H."/>
            <person name="Lu P."/>
            <person name="Wu Y."/>
            <person name="Zhang Z."/>
            <person name="Ro D.K."/>
            <person name="Shang Y."/>
            <person name="Huang S."/>
            <person name="Yan J."/>
        </authorList>
    </citation>
    <scope>NUCLEOTIDE SEQUENCE [LARGE SCALE GENOMIC DNA]</scope>
    <source>
        <strain evidence="9">Ta-2019</strain>
    </source>
</reference>
<accession>A0AA38F9C6</accession>
<keyword evidence="5" id="KW-0325">Glycoprotein</keyword>
<feature type="non-terminal residue" evidence="9">
    <location>
        <position position="1"/>
    </location>
</feature>
<protein>
    <recommendedName>
        <fullName evidence="8">Leucine-rich repeat-containing N-terminal plant-type domain-containing protein</fullName>
    </recommendedName>
</protein>
<dbReference type="InterPro" id="IPR013210">
    <property type="entry name" value="LRR_N_plant-typ"/>
</dbReference>
<feature type="domain" description="Leucine-rich repeat-containing N-terminal plant-type" evidence="8">
    <location>
        <begin position="62"/>
        <end position="96"/>
    </location>
</feature>
<evidence type="ECO:0000313" key="10">
    <source>
        <dbReference type="Proteomes" id="UP000824469"/>
    </source>
</evidence>
<evidence type="ECO:0000256" key="6">
    <source>
        <dbReference type="ARBA" id="ARBA00038043"/>
    </source>
</evidence>
<dbReference type="FunFam" id="3.80.10.10:FF:000041">
    <property type="entry name" value="LRR receptor-like serine/threonine-protein kinase ERECTA"/>
    <property type="match status" value="1"/>
</dbReference>
<keyword evidence="10" id="KW-1185">Reference proteome</keyword>
<feature type="transmembrane region" description="Helical" evidence="7">
    <location>
        <begin position="33"/>
        <end position="55"/>
    </location>
</feature>
<gene>
    <name evidence="9" type="ORF">KI387_040591</name>
</gene>
<comment type="subcellular location">
    <subcellularLocation>
        <location evidence="1">Cell envelope</location>
    </subcellularLocation>
</comment>
<dbReference type="Pfam" id="PF00560">
    <property type="entry name" value="LRR_1"/>
    <property type="match status" value="3"/>
</dbReference>
<organism evidence="9 10">
    <name type="scientific">Taxus chinensis</name>
    <name type="common">Chinese yew</name>
    <name type="synonym">Taxus wallichiana var. chinensis</name>
    <dbReference type="NCBI Taxonomy" id="29808"/>
    <lineage>
        <taxon>Eukaryota</taxon>
        <taxon>Viridiplantae</taxon>
        <taxon>Streptophyta</taxon>
        <taxon>Embryophyta</taxon>
        <taxon>Tracheophyta</taxon>
        <taxon>Spermatophyta</taxon>
        <taxon>Pinopsida</taxon>
        <taxon>Pinidae</taxon>
        <taxon>Conifers II</taxon>
        <taxon>Cupressales</taxon>
        <taxon>Taxaceae</taxon>
        <taxon>Taxus</taxon>
    </lineage>
</organism>
<dbReference type="PANTHER" id="PTHR48059:SF30">
    <property type="entry name" value="OS06G0587000 PROTEIN"/>
    <property type="match status" value="1"/>
</dbReference>
<evidence type="ECO:0000256" key="5">
    <source>
        <dbReference type="ARBA" id="ARBA00023180"/>
    </source>
</evidence>
<comment type="caution">
    <text evidence="9">The sequence shown here is derived from an EMBL/GenBank/DDBJ whole genome shotgun (WGS) entry which is preliminary data.</text>
</comment>
<evidence type="ECO:0000256" key="4">
    <source>
        <dbReference type="ARBA" id="ARBA00022737"/>
    </source>
</evidence>
<evidence type="ECO:0000313" key="9">
    <source>
        <dbReference type="EMBL" id="KAH9294203.1"/>
    </source>
</evidence>
<name>A0AA38F9C6_TAXCH</name>
<keyword evidence="7" id="KW-0472">Membrane</keyword>
<keyword evidence="7" id="KW-1133">Transmembrane helix</keyword>
<evidence type="ECO:0000256" key="3">
    <source>
        <dbReference type="ARBA" id="ARBA00022729"/>
    </source>
</evidence>
<dbReference type="Gene3D" id="3.80.10.10">
    <property type="entry name" value="Ribonuclease Inhibitor"/>
    <property type="match status" value="1"/>
</dbReference>
<evidence type="ECO:0000259" key="8">
    <source>
        <dbReference type="Pfam" id="PF08263"/>
    </source>
</evidence>
<dbReference type="InterPro" id="IPR051848">
    <property type="entry name" value="PGIP"/>
</dbReference>
<evidence type="ECO:0000256" key="7">
    <source>
        <dbReference type="SAM" id="Phobius"/>
    </source>
</evidence>
<evidence type="ECO:0000256" key="1">
    <source>
        <dbReference type="ARBA" id="ARBA00004196"/>
    </source>
</evidence>
<dbReference type="InterPro" id="IPR001611">
    <property type="entry name" value="Leu-rich_rpt"/>
</dbReference>
<keyword evidence="3" id="KW-0732">Signal</keyword>
<dbReference type="EMBL" id="JAHRHJ020000304">
    <property type="protein sequence ID" value="KAH9294203.1"/>
    <property type="molecule type" value="Genomic_DNA"/>
</dbReference>
<keyword evidence="2" id="KW-0433">Leucine-rich repeat</keyword>
<dbReference type="InterPro" id="IPR032675">
    <property type="entry name" value="LRR_dom_sf"/>
</dbReference>
<feature type="non-terminal residue" evidence="9">
    <location>
        <position position="209"/>
    </location>
</feature>
<keyword evidence="4" id="KW-0677">Repeat</keyword>
<keyword evidence="7" id="KW-0812">Transmembrane</keyword>
<evidence type="ECO:0000256" key="2">
    <source>
        <dbReference type="ARBA" id="ARBA00022614"/>
    </source>
</evidence>
<dbReference type="SUPFAM" id="SSF52058">
    <property type="entry name" value="L domain-like"/>
    <property type="match status" value="1"/>
</dbReference>
<comment type="similarity">
    <text evidence="6">Belongs to the polygalacturonase-inhibiting protein family.</text>
</comment>